<dbReference type="CDD" id="cd00438">
    <property type="entry name" value="cupin_RmlC"/>
    <property type="match status" value="1"/>
</dbReference>
<dbReference type="HOGENOM" id="CLU_090940_1_1_9"/>
<dbReference type="STRING" id="720554.Clocl_2832"/>
<reference evidence="4 5" key="2">
    <citation type="journal article" date="2012" name="Stand. Genomic Sci.">
        <title>Complete Genome Sequence of Clostridium clariflavum DSM 19732.</title>
        <authorList>
            <person name="Izquierdo J.A."/>
            <person name="Goodwin L."/>
            <person name="Davenport K.W."/>
            <person name="Teshima H."/>
            <person name="Bruce D."/>
            <person name="Detter C."/>
            <person name="Tapia R."/>
            <person name="Han S."/>
            <person name="Land M."/>
            <person name="Hauser L."/>
            <person name="Jeffries C.D."/>
            <person name="Han J."/>
            <person name="Pitluck S."/>
            <person name="Nolan M."/>
            <person name="Chen A."/>
            <person name="Huntemann M."/>
            <person name="Mavromatis K."/>
            <person name="Mikhailova N."/>
            <person name="Liolios K."/>
            <person name="Woyke T."/>
            <person name="Lynd L.R."/>
        </authorList>
    </citation>
    <scope>NUCLEOTIDE SEQUENCE [LARGE SCALE GENOMIC DNA]</scope>
    <source>
        <strain evidence="5">DSM 19732 / NBRC 101661 / EBR45</strain>
    </source>
</reference>
<dbReference type="AlphaFoldDB" id="G8LSM9"/>
<dbReference type="GO" id="GO:0000271">
    <property type="term" value="P:polysaccharide biosynthetic process"/>
    <property type="evidence" value="ECO:0007669"/>
    <property type="project" value="TreeGrafter"/>
</dbReference>
<feature type="active site" description="Proton acceptor" evidence="1">
    <location>
        <position position="75"/>
    </location>
</feature>
<comment type="function">
    <text evidence="3">Catalyzes the epimerization of the C3' and C5'positions of dTDP-6-deoxy-D-xylo-4-hexulose, forming dTDP-6-deoxy-L-lyxo-4-hexulose.</text>
</comment>
<keyword evidence="3" id="KW-0413">Isomerase</keyword>
<sequence length="201" mass="23459">MDCNLERYGNAMNNFTIEHTYIKDLIIIKPKVFGDHRGFFMEFYNKESFAELGLNMEFVQDNHSKSKKGVLRGIHFQTEYPQGKLVRVIKGRVYDVAVDLRKESSTFGKWFGIELSEENKLMLYIPEGFGHAFLTLEDDTEFMYKTTNVYHPEYDAGIIYNDEDIGIEWPDIGSDFILSEKDKKLPRLKDAVLFKSLRSEP</sequence>
<dbReference type="PANTHER" id="PTHR21047">
    <property type="entry name" value="DTDP-6-DEOXY-D-GLUCOSE-3,5 EPIMERASE"/>
    <property type="match status" value="1"/>
</dbReference>
<evidence type="ECO:0000256" key="2">
    <source>
        <dbReference type="PIRSR" id="PIRSR600888-3"/>
    </source>
</evidence>
<evidence type="ECO:0000256" key="3">
    <source>
        <dbReference type="RuleBase" id="RU364069"/>
    </source>
</evidence>
<accession>G8LSM9</accession>
<comment type="pathway">
    <text evidence="3">Carbohydrate biosynthesis; dTDP-L-rhamnose biosynthesis.</text>
</comment>
<organism evidence="4 5">
    <name type="scientific">Acetivibrio clariflavus (strain DSM 19732 / NBRC 101661 / EBR45)</name>
    <name type="common">Clostridium clariflavum</name>
    <dbReference type="NCBI Taxonomy" id="720554"/>
    <lineage>
        <taxon>Bacteria</taxon>
        <taxon>Bacillati</taxon>
        <taxon>Bacillota</taxon>
        <taxon>Clostridia</taxon>
        <taxon>Eubacteriales</taxon>
        <taxon>Oscillospiraceae</taxon>
        <taxon>Acetivibrio</taxon>
    </lineage>
</organism>
<dbReference type="GO" id="GO:0005829">
    <property type="term" value="C:cytosol"/>
    <property type="evidence" value="ECO:0007669"/>
    <property type="project" value="TreeGrafter"/>
</dbReference>
<dbReference type="SUPFAM" id="SSF51182">
    <property type="entry name" value="RmlC-like cupins"/>
    <property type="match status" value="1"/>
</dbReference>
<name>G8LSM9_ACECE</name>
<dbReference type="UniPathway" id="UPA00124"/>
<dbReference type="NCBIfam" id="TIGR01221">
    <property type="entry name" value="rmlC"/>
    <property type="match status" value="1"/>
</dbReference>
<dbReference type="InterPro" id="IPR000888">
    <property type="entry name" value="RmlC-like"/>
</dbReference>
<dbReference type="eggNOG" id="COG1898">
    <property type="taxonomic scope" value="Bacteria"/>
</dbReference>
<comment type="subunit">
    <text evidence="3">Homodimer.</text>
</comment>
<comment type="catalytic activity">
    <reaction evidence="3">
        <text>dTDP-4-dehydro-6-deoxy-alpha-D-glucose = dTDP-4-dehydro-beta-L-rhamnose</text>
        <dbReference type="Rhea" id="RHEA:16969"/>
        <dbReference type="ChEBI" id="CHEBI:57649"/>
        <dbReference type="ChEBI" id="CHEBI:62830"/>
        <dbReference type="EC" id="5.1.3.13"/>
    </reaction>
</comment>
<keyword evidence="5" id="KW-1185">Reference proteome</keyword>
<protein>
    <recommendedName>
        <fullName evidence="3">dTDP-4-dehydrorhamnose 3,5-epimerase</fullName>
        <ecNumber evidence="3">5.1.3.13</ecNumber>
    </recommendedName>
    <alternativeName>
        <fullName evidence="3">Thymidine diphospho-4-keto-rhamnose 3,5-epimerase</fullName>
    </alternativeName>
</protein>
<dbReference type="KEGG" id="ccl:Clocl_2832"/>
<proteinExistence type="inferred from homology"/>
<dbReference type="Proteomes" id="UP000005435">
    <property type="component" value="Chromosome"/>
</dbReference>
<dbReference type="Gene3D" id="2.60.120.10">
    <property type="entry name" value="Jelly Rolls"/>
    <property type="match status" value="1"/>
</dbReference>
<dbReference type="InterPro" id="IPR011051">
    <property type="entry name" value="RmlC_Cupin_sf"/>
</dbReference>
<evidence type="ECO:0000256" key="1">
    <source>
        <dbReference type="PIRSR" id="PIRSR600888-1"/>
    </source>
</evidence>
<evidence type="ECO:0000313" key="4">
    <source>
        <dbReference type="EMBL" id="AEV69381.1"/>
    </source>
</evidence>
<comment type="similarity">
    <text evidence="3">Belongs to the dTDP-4-dehydrorhamnose 3,5-epimerase family.</text>
</comment>
<dbReference type="GO" id="GO:0008830">
    <property type="term" value="F:dTDP-4-dehydrorhamnose 3,5-epimerase activity"/>
    <property type="evidence" value="ECO:0007669"/>
    <property type="project" value="UniProtKB-UniRule"/>
</dbReference>
<evidence type="ECO:0000313" key="5">
    <source>
        <dbReference type="Proteomes" id="UP000005435"/>
    </source>
</evidence>
<dbReference type="EC" id="5.1.3.13" evidence="3"/>
<feature type="active site" description="Proton donor" evidence="1">
    <location>
        <position position="144"/>
    </location>
</feature>
<dbReference type="EMBL" id="CP003065">
    <property type="protein sequence ID" value="AEV69381.1"/>
    <property type="molecule type" value="Genomic_DNA"/>
</dbReference>
<reference evidence="5" key="1">
    <citation type="submission" date="2011-12" db="EMBL/GenBank/DDBJ databases">
        <title>Complete sequence of Clostridium clariflavum DSM 19732.</title>
        <authorList>
            <consortium name="US DOE Joint Genome Institute"/>
            <person name="Lucas S."/>
            <person name="Han J."/>
            <person name="Lapidus A."/>
            <person name="Cheng J.-F."/>
            <person name="Goodwin L."/>
            <person name="Pitluck S."/>
            <person name="Peters L."/>
            <person name="Teshima H."/>
            <person name="Detter J.C."/>
            <person name="Han C."/>
            <person name="Tapia R."/>
            <person name="Land M."/>
            <person name="Hauser L."/>
            <person name="Kyrpides N."/>
            <person name="Ivanova N."/>
            <person name="Pagani I."/>
            <person name="Kitzmiller T."/>
            <person name="Lynd L."/>
            <person name="Izquierdo J."/>
            <person name="Woyke T."/>
        </authorList>
    </citation>
    <scope>NUCLEOTIDE SEQUENCE [LARGE SCALE GENOMIC DNA]</scope>
    <source>
        <strain evidence="5">DSM 19732 / NBRC 101661 / EBR45</strain>
    </source>
</reference>
<dbReference type="Pfam" id="PF00908">
    <property type="entry name" value="dTDP_sugar_isom"/>
    <property type="match status" value="1"/>
</dbReference>
<dbReference type="PANTHER" id="PTHR21047:SF2">
    <property type="entry name" value="THYMIDINE DIPHOSPHO-4-KETO-RHAMNOSE 3,5-EPIMERASE"/>
    <property type="match status" value="1"/>
</dbReference>
<dbReference type="GO" id="GO:0019305">
    <property type="term" value="P:dTDP-rhamnose biosynthetic process"/>
    <property type="evidence" value="ECO:0007669"/>
    <property type="project" value="UniProtKB-UniRule"/>
</dbReference>
<gene>
    <name evidence="4" type="ordered locus">Clocl_2832</name>
</gene>
<dbReference type="InterPro" id="IPR014710">
    <property type="entry name" value="RmlC-like_jellyroll"/>
</dbReference>
<feature type="site" description="Participates in a stacking interaction with the thymidine ring of dTDP-4-oxo-6-deoxyglucose" evidence="2">
    <location>
        <position position="150"/>
    </location>
</feature>